<protein>
    <recommendedName>
        <fullName evidence="2">LiaI-LiaF-like transmembrane region domain-containing protein</fullName>
    </recommendedName>
</protein>
<gene>
    <name evidence="3" type="ORF">A3F35_02900</name>
</gene>
<keyword evidence="1" id="KW-1133">Transmembrane helix</keyword>
<dbReference type="AlphaFoldDB" id="A0A1G1WPC3"/>
<reference evidence="3 4" key="1">
    <citation type="journal article" date="2016" name="Nat. Commun.">
        <title>Thousands of microbial genomes shed light on interconnected biogeochemical processes in an aquifer system.</title>
        <authorList>
            <person name="Anantharaman K."/>
            <person name="Brown C.T."/>
            <person name="Hug L.A."/>
            <person name="Sharon I."/>
            <person name="Castelle C.J."/>
            <person name="Probst A.J."/>
            <person name="Thomas B.C."/>
            <person name="Singh A."/>
            <person name="Wilkins M.J."/>
            <person name="Karaoz U."/>
            <person name="Brodie E.L."/>
            <person name="Williams K.H."/>
            <person name="Hubbard S.S."/>
            <person name="Banfield J.F."/>
        </authorList>
    </citation>
    <scope>NUCLEOTIDE SEQUENCE [LARGE SCALE GENOMIC DNA]</scope>
</reference>
<dbReference type="Pfam" id="PF18917">
    <property type="entry name" value="LiaI-LiaF-like_TM1"/>
    <property type="match status" value="1"/>
</dbReference>
<keyword evidence="1" id="KW-0812">Transmembrane</keyword>
<dbReference type="EMBL" id="MHCZ01000027">
    <property type="protein sequence ID" value="OGY29602.1"/>
    <property type="molecule type" value="Genomic_DNA"/>
</dbReference>
<evidence type="ECO:0000313" key="3">
    <source>
        <dbReference type="EMBL" id="OGY29602.1"/>
    </source>
</evidence>
<dbReference type="InterPro" id="IPR043726">
    <property type="entry name" value="LiaI-LiaF-like_TM1"/>
</dbReference>
<dbReference type="Proteomes" id="UP000178068">
    <property type="component" value="Unassembled WGS sequence"/>
</dbReference>
<dbReference type="STRING" id="1802603.A3F35_02900"/>
<comment type="caution">
    <text evidence="3">The sequence shown here is derived from an EMBL/GenBank/DDBJ whole genome shotgun (WGS) entry which is preliminary data.</text>
</comment>
<feature type="transmembrane region" description="Helical" evidence="1">
    <location>
        <begin position="64"/>
        <end position="84"/>
    </location>
</feature>
<accession>A0A1G1WPC3</accession>
<name>A0A1G1WPC3_9BACT</name>
<evidence type="ECO:0000313" key="4">
    <source>
        <dbReference type="Proteomes" id="UP000178068"/>
    </source>
</evidence>
<feature type="domain" description="LiaI-LiaF-like transmembrane region" evidence="2">
    <location>
        <begin position="11"/>
        <end position="54"/>
    </location>
</feature>
<proteinExistence type="predicted"/>
<sequence>MRNRGNRSSLAPFILVFLGSIFLLNNFGVLPWSIWLSLWKFWPVLLILIGVELLVGRTASFRTILILAVLIFIVPILLFLNPFGGNPLTTTKVKVDEPLSTTVRSRINIDLPTINLKIKPLATDSAKLVSGEAFYDATGGGSIYSKADDKNTAFLTFKLTNSEQIPLLGSFRNSLDLALSRLIPLDVSIKSGASNLNLDLGNLNISNLDIQSGAGNIFIKYSSQISGKTFIKTGASSINLEVPKDLPSRIKITGGPKKIDILPERFVEAGGVYQSKSYSTSVQSKLEIEIEIGAGAISVR</sequence>
<keyword evidence="1" id="KW-0472">Membrane</keyword>
<evidence type="ECO:0000259" key="2">
    <source>
        <dbReference type="Pfam" id="PF18917"/>
    </source>
</evidence>
<evidence type="ECO:0000256" key="1">
    <source>
        <dbReference type="SAM" id="Phobius"/>
    </source>
</evidence>
<feature type="transmembrane region" description="Helical" evidence="1">
    <location>
        <begin position="41"/>
        <end position="57"/>
    </location>
</feature>
<feature type="transmembrane region" description="Helical" evidence="1">
    <location>
        <begin position="12"/>
        <end position="35"/>
    </location>
</feature>
<organism evidence="3 4">
    <name type="scientific">Candidatus Woykebacteria bacterium RIFCSPHIGHO2_12_FULL_45_10</name>
    <dbReference type="NCBI Taxonomy" id="1802603"/>
    <lineage>
        <taxon>Bacteria</taxon>
        <taxon>Candidatus Woykeibacteriota</taxon>
    </lineage>
</organism>